<proteinExistence type="predicted"/>
<sequence>MTERQRQVRINIAAFLMLFFVSLYRQVSLRYLPDDPFRTYILYACYLFLIGGWAISICVRVTQKSMRTFLMLEAAVMLAGLTVRFLQDTFWIENILLMRVSGLSLEATILLGLVLSIYASLGIGQWDNFRVRKSWYLLMIPVIWMAYLCLTDESRHFMFYIVPEEVQPNLNFHPYIGTFVLLGFGIVLMIVRVLLIYKRNQLANRGKILKWLIPLFEPIMVVVFSFEFFVVSLQLLPSLANFEVIELFAKIYYIEVLTWEFYIYMGLVPVNTEYREIFEHATVGMQIIGDDRYKFSSKAATEISQEQLAELQEKGRIEVEPGKELHMHKFADGLFLWNKDVSLLRKTIDELNQSAETLAQEGALLDEEIKTKNQEASLTTKNQIYDELTREVQSQLRLMKEITKKRDLADSRNAYLRELVLLGTYVKRRCNLRLIQKETGEIHEDDLRFSLEDMKSAMSLLGIQAELGWNPSKQFSAGFSIYIFDVLEYLLEYERFALKEITITAKRGQVQFLVISGAKKLPIGSIPVVAAEEYTTAYQDIPGGYLVVLSEGGE</sequence>
<keyword evidence="2" id="KW-0472">Membrane</keyword>
<feature type="transmembrane region" description="Helical" evidence="2">
    <location>
        <begin position="69"/>
        <end position="87"/>
    </location>
</feature>
<reference evidence="4" key="1">
    <citation type="submission" date="2016-10" db="EMBL/GenBank/DDBJ databases">
        <authorList>
            <person name="Varghese N."/>
        </authorList>
    </citation>
    <scope>NUCLEOTIDE SEQUENCE [LARGE SCALE GENOMIC DNA]</scope>
    <source>
        <strain evidence="4">DSM 20406</strain>
    </source>
</reference>
<keyword evidence="4" id="KW-1185">Reference proteome</keyword>
<feature type="coiled-coil region" evidence="1">
    <location>
        <begin position="341"/>
        <end position="405"/>
    </location>
</feature>
<evidence type="ECO:0000256" key="1">
    <source>
        <dbReference type="SAM" id="Coils"/>
    </source>
</evidence>
<feature type="transmembrane region" description="Helical" evidence="2">
    <location>
        <begin position="135"/>
        <end position="154"/>
    </location>
</feature>
<dbReference type="Proteomes" id="UP000183028">
    <property type="component" value="Unassembled WGS sequence"/>
</dbReference>
<keyword evidence="2" id="KW-0812">Transmembrane</keyword>
<organism evidence="3 4">
    <name type="scientific">Sharpea azabuensis</name>
    <dbReference type="NCBI Taxonomy" id="322505"/>
    <lineage>
        <taxon>Bacteria</taxon>
        <taxon>Bacillati</taxon>
        <taxon>Bacillota</taxon>
        <taxon>Erysipelotrichia</taxon>
        <taxon>Erysipelotrichales</taxon>
        <taxon>Coprobacillaceae</taxon>
        <taxon>Sharpea</taxon>
    </lineage>
</organism>
<feature type="transmembrane region" description="Helical" evidence="2">
    <location>
        <begin position="209"/>
        <end position="231"/>
    </location>
</feature>
<dbReference type="EMBL" id="FNYK01000100">
    <property type="protein sequence ID" value="SEJ30352.1"/>
    <property type="molecule type" value="Genomic_DNA"/>
</dbReference>
<feature type="transmembrane region" description="Helical" evidence="2">
    <location>
        <begin position="12"/>
        <end position="28"/>
    </location>
</feature>
<dbReference type="RefSeq" id="WP_074732859.1">
    <property type="nucleotide sequence ID" value="NZ_FNYK01000100.1"/>
</dbReference>
<protein>
    <recommendedName>
        <fullName evidence="5">Histidine kinase N-terminal 7TM region domain-containing protein</fullName>
    </recommendedName>
</protein>
<keyword evidence="1" id="KW-0175">Coiled coil</keyword>
<feature type="transmembrane region" description="Helical" evidence="2">
    <location>
        <begin position="40"/>
        <end position="62"/>
    </location>
</feature>
<keyword evidence="2" id="KW-1133">Transmembrane helix</keyword>
<feature type="transmembrane region" description="Helical" evidence="2">
    <location>
        <begin position="107"/>
        <end position="123"/>
    </location>
</feature>
<evidence type="ECO:0000313" key="4">
    <source>
        <dbReference type="Proteomes" id="UP000183028"/>
    </source>
</evidence>
<evidence type="ECO:0008006" key="5">
    <source>
        <dbReference type="Google" id="ProtNLM"/>
    </source>
</evidence>
<dbReference type="AlphaFoldDB" id="A0A1H6XZN3"/>
<feature type="transmembrane region" description="Helical" evidence="2">
    <location>
        <begin position="174"/>
        <end position="197"/>
    </location>
</feature>
<dbReference type="OrthoDB" id="3196489at2"/>
<evidence type="ECO:0000256" key="2">
    <source>
        <dbReference type="SAM" id="Phobius"/>
    </source>
</evidence>
<evidence type="ECO:0000313" key="3">
    <source>
        <dbReference type="EMBL" id="SEJ30352.1"/>
    </source>
</evidence>
<accession>A0A1H6XZN3</accession>
<name>A0A1H6XZN3_9FIRM</name>
<gene>
    <name evidence="3" type="ORF">SAMN04487834_11005</name>
</gene>